<evidence type="ECO:0000259" key="2">
    <source>
        <dbReference type="Pfam" id="PF00535"/>
    </source>
</evidence>
<reference evidence="3" key="1">
    <citation type="submission" date="2021-01" db="EMBL/GenBank/DDBJ databases">
        <title>Tabrizicola alba sp. nov. a motile alkaliphilic bacterium isolated from a soda lake.</title>
        <authorList>
            <person name="Szuroczki S."/>
            <person name="Abbaszade G."/>
            <person name="Schumann P."/>
            <person name="Toth E."/>
        </authorList>
    </citation>
    <scope>NUCLEOTIDE SEQUENCE</scope>
    <source>
        <strain evidence="3">DMG-N-6</strain>
    </source>
</reference>
<comment type="caution">
    <text evidence="3">The sequence shown here is derived from an EMBL/GenBank/DDBJ whole genome shotgun (WGS) entry which is preliminary data.</text>
</comment>
<dbReference type="EMBL" id="JAESVN010000022">
    <property type="protein sequence ID" value="MBL4919389.1"/>
    <property type="molecule type" value="Genomic_DNA"/>
</dbReference>
<accession>A0A8K0VC01</accession>
<sequence>MSSTTPLVSILMPARNHAGFVDTALQSVLAQSHERIELIVIDDGSTDETPGVIERCLSRTPRSLRVEFHCQPNQGLGPTLSRALGMARGDFVQFLASDDALFPDMTARLVRALSAAAPDVAAMACDGYVFDGQPQVLDGQPRAEQAGQGPHLPFSQLHPAPLGRNQHRELMVGNWLPAMGLLYRHDLVLAAGGIDPDLAYEDWGLLLALTRRYRIAQIPDRLFLYRQHGQNSSVEPERMQLALRALTARFPQMAGARKLRAALAARDMRGILAGLAPGNLDLAARFLLRQIQRRSLARRGQPALPAAALPAATLSGGVFRQEGQIEIGPGCRIHPEARLEAGPGRLILGPGCHVGAGARLEAGPGLTIGAGTFIEAGARIGGAGARTRLGRACLIAARTRILPGSLLGDLCVTMPESRVGGPHPDGRWLVPSAGQDLAGVSDGGAM</sequence>
<dbReference type="PANTHER" id="PTHR43685">
    <property type="entry name" value="GLYCOSYLTRANSFERASE"/>
    <property type="match status" value="1"/>
</dbReference>
<dbReference type="Gene3D" id="3.90.550.10">
    <property type="entry name" value="Spore Coat Polysaccharide Biosynthesis Protein SpsA, Chain A"/>
    <property type="match status" value="1"/>
</dbReference>
<dbReference type="CDD" id="cd00761">
    <property type="entry name" value="Glyco_tranf_GTA_type"/>
    <property type="match status" value="1"/>
</dbReference>
<dbReference type="AlphaFoldDB" id="A0A8K0VC01"/>
<name>A0A8K0VC01_9RHOB</name>
<dbReference type="CDD" id="cd00208">
    <property type="entry name" value="LbetaH"/>
    <property type="match status" value="1"/>
</dbReference>
<dbReference type="SUPFAM" id="SSF51161">
    <property type="entry name" value="Trimeric LpxA-like enzymes"/>
    <property type="match status" value="1"/>
</dbReference>
<dbReference type="InterPro" id="IPR011004">
    <property type="entry name" value="Trimer_LpxA-like_sf"/>
</dbReference>
<dbReference type="InterPro" id="IPR001173">
    <property type="entry name" value="Glyco_trans_2-like"/>
</dbReference>
<evidence type="ECO:0000256" key="1">
    <source>
        <dbReference type="SAM" id="MobiDB-lite"/>
    </source>
</evidence>
<dbReference type="RefSeq" id="WP_202690368.1">
    <property type="nucleotide sequence ID" value="NZ_JAESVN010000022.1"/>
</dbReference>
<protein>
    <submittedName>
        <fullName evidence="3">Glycosyltransferase</fullName>
    </submittedName>
</protein>
<keyword evidence="4" id="KW-1185">Reference proteome</keyword>
<gene>
    <name evidence="3" type="ORF">JL811_19445</name>
</gene>
<organism evidence="3 4">
    <name type="scientific">Szabonella alba</name>
    <dbReference type="NCBI Taxonomy" id="2804194"/>
    <lineage>
        <taxon>Bacteria</taxon>
        <taxon>Pseudomonadati</taxon>
        <taxon>Pseudomonadota</taxon>
        <taxon>Alphaproteobacteria</taxon>
        <taxon>Rhodobacterales</taxon>
        <taxon>Paracoccaceae</taxon>
        <taxon>Szabonella</taxon>
    </lineage>
</organism>
<evidence type="ECO:0000313" key="3">
    <source>
        <dbReference type="EMBL" id="MBL4919389.1"/>
    </source>
</evidence>
<dbReference type="InterPro" id="IPR050834">
    <property type="entry name" value="Glycosyltransf_2"/>
</dbReference>
<dbReference type="Gene3D" id="2.160.10.10">
    <property type="entry name" value="Hexapeptide repeat proteins"/>
    <property type="match status" value="1"/>
</dbReference>
<feature type="domain" description="Glycosyltransferase 2-like" evidence="2">
    <location>
        <begin position="9"/>
        <end position="132"/>
    </location>
</feature>
<feature type="region of interest" description="Disordered" evidence="1">
    <location>
        <begin position="136"/>
        <end position="159"/>
    </location>
</feature>
<dbReference type="PANTHER" id="PTHR43685:SF11">
    <property type="entry name" value="GLYCOSYLTRANSFERASE TAGX-RELATED"/>
    <property type="match status" value="1"/>
</dbReference>
<evidence type="ECO:0000313" key="4">
    <source>
        <dbReference type="Proteomes" id="UP000648908"/>
    </source>
</evidence>
<proteinExistence type="predicted"/>
<dbReference type="Pfam" id="PF00535">
    <property type="entry name" value="Glycos_transf_2"/>
    <property type="match status" value="1"/>
</dbReference>
<dbReference type="InterPro" id="IPR029044">
    <property type="entry name" value="Nucleotide-diphossugar_trans"/>
</dbReference>
<dbReference type="SUPFAM" id="SSF53448">
    <property type="entry name" value="Nucleotide-diphospho-sugar transferases"/>
    <property type="match status" value="1"/>
</dbReference>
<dbReference type="Proteomes" id="UP000648908">
    <property type="component" value="Unassembled WGS sequence"/>
</dbReference>